<organism evidence="6 7">
    <name type="scientific">Pomacea canaliculata</name>
    <name type="common">Golden apple snail</name>
    <dbReference type="NCBI Taxonomy" id="400727"/>
    <lineage>
        <taxon>Eukaryota</taxon>
        <taxon>Metazoa</taxon>
        <taxon>Spiralia</taxon>
        <taxon>Lophotrochozoa</taxon>
        <taxon>Mollusca</taxon>
        <taxon>Gastropoda</taxon>
        <taxon>Caenogastropoda</taxon>
        <taxon>Architaenioglossa</taxon>
        <taxon>Ampullarioidea</taxon>
        <taxon>Ampullariidae</taxon>
        <taxon>Pomacea</taxon>
    </lineage>
</organism>
<dbReference type="STRING" id="400727.A0A2T7NXU3"/>
<protein>
    <recommendedName>
        <fullName evidence="8">G-protein coupled receptors family 1 profile domain-containing protein</fullName>
    </recommendedName>
</protein>
<evidence type="ECO:0000256" key="3">
    <source>
        <dbReference type="ARBA" id="ARBA00023040"/>
    </source>
</evidence>
<dbReference type="AlphaFoldDB" id="A0A2T7NXU3"/>
<reference evidence="6 7" key="1">
    <citation type="submission" date="2018-04" db="EMBL/GenBank/DDBJ databases">
        <title>The genome of golden apple snail Pomacea canaliculata provides insight into stress tolerance and invasive adaptation.</title>
        <authorList>
            <person name="Liu C."/>
            <person name="Liu B."/>
            <person name="Ren Y."/>
            <person name="Zhang Y."/>
            <person name="Wang H."/>
            <person name="Li S."/>
            <person name="Jiang F."/>
            <person name="Yin L."/>
            <person name="Zhang G."/>
            <person name="Qian W."/>
            <person name="Fan W."/>
        </authorList>
    </citation>
    <scope>NUCLEOTIDE SEQUENCE [LARGE SCALE GENOMIC DNA]</scope>
    <source>
        <strain evidence="6">SZHN2017</strain>
        <tissue evidence="6">Muscle</tissue>
    </source>
</reference>
<comment type="subcellular location">
    <subcellularLocation>
        <location evidence="1">Cell membrane</location>
        <topology evidence="1">Multi-pass membrane protein</topology>
    </subcellularLocation>
</comment>
<dbReference type="PANTHER" id="PTHR24247:SF265">
    <property type="entry name" value="MUSCARINIC ACETYLCHOLINE RECEPTOR DM1"/>
    <property type="match status" value="1"/>
</dbReference>
<dbReference type="GO" id="GO:0016907">
    <property type="term" value="F:G protein-coupled acetylcholine receptor activity"/>
    <property type="evidence" value="ECO:0007669"/>
    <property type="project" value="TreeGrafter"/>
</dbReference>
<evidence type="ECO:0000256" key="4">
    <source>
        <dbReference type="ARBA" id="ARBA00023170"/>
    </source>
</evidence>
<name>A0A2T7NXU3_POMCA</name>
<dbReference type="SUPFAM" id="SSF81321">
    <property type="entry name" value="Family A G protein-coupled receptor-like"/>
    <property type="match status" value="1"/>
</dbReference>
<dbReference type="EMBL" id="PZQS01000008">
    <property type="protein sequence ID" value="PVD26000.1"/>
    <property type="molecule type" value="Genomic_DNA"/>
</dbReference>
<dbReference type="GO" id="GO:0045202">
    <property type="term" value="C:synapse"/>
    <property type="evidence" value="ECO:0007669"/>
    <property type="project" value="TreeGrafter"/>
</dbReference>
<comment type="caution">
    <text evidence="6">The sequence shown here is derived from an EMBL/GenBank/DDBJ whole genome shotgun (WGS) entry which is preliminary data.</text>
</comment>
<keyword evidence="2" id="KW-1003">Cell membrane</keyword>
<gene>
    <name evidence="6" type="ORF">C0Q70_13668</name>
</gene>
<dbReference type="GO" id="GO:0004993">
    <property type="term" value="F:G protein-coupled serotonin receptor activity"/>
    <property type="evidence" value="ECO:0007669"/>
    <property type="project" value="TreeGrafter"/>
</dbReference>
<dbReference type="GO" id="GO:0030425">
    <property type="term" value="C:dendrite"/>
    <property type="evidence" value="ECO:0007669"/>
    <property type="project" value="TreeGrafter"/>
</dbReference>
<dbReference type="GO" id="GO:0005886">
    <property type="term" value="C:plasma membrane"/>
    <property type="evidence" value="ECO:0007669"/>
    <property type="project" value="UniProtKB-SubCell"/>
</dbReference>
<evidence type="ECO:0000313" key="7">
    <source>
        <dbReference type="Proteomes" id="UP000245119"/>
    </source>
</evidence>
<evidence type="ECO:0000256" key="1">
    <source>
        <dbReference type="ARBA" id="ARBA00004651"/>
    </source>
</evidence>
<sequence>MKALGGDEITTVRIALRLERTVHGCVEKKMFYLFLGFPFSALHKHETGYWLCYINSTINPLCYALCNVNFRRAFVRILTCRCVQRRASVQRMVIPAMQVSSLIPR</sequence>
<keyword evidence="2" id="KW-0472">Membrane</keyword>
<dbReference type="GO" id="GO:0007197">
    <property type="term" value="P:adenylate cyclase-inhibiting G protein-coupled acetylcholine receptor signaling pathway"/>
    <property type="evidence" value="ECO:0007669"/>
    <property type="project" value="TreeGrafter"/>
</dbReference>
<dbReference type="PANTHER" id="PTHR24247">
    <property type="entry name" value="5-HYDROXYTRYPTAMINE RECEPTOR"/>
    <property type="match status" value="1"/>
</dbReference>
<evidence type="ECO:0000256" key="2">
    <source>
        <dbReference type="ARBA" id="ARBA00022475"/>
    </source>
</evidence>
<dbReference type="Proteomes" id="UP000245119">
    <property type="component" value="Linkage Group LG8"/>
</dbReference>
<keyword evidence="3" id="KW-0297">G-protein coupled receptor</keyword>
<proteinExistence type="predicted"/>
<evidence type="ECO:0008006" key="8">
    <source>
        <dbReference type="Google" id="ProtNLM"/>
    </source>
</evidence>
<accession>A0A2T7NXU3</accession>
<keyword evidence="4" id="KW-0675">Receptor</keyword>
<keyword evidence="7" id="KW-1185">Reference proteome</keyword>
<dbReference type="GO" id="GO:0007187">
    <property type="term" value="P:G protein-coupled receptor signaling pathway, coupled to cyclic nucleotide second messenger"/>
    <property type="evidence" value="ECO:0007669"/>
    <property type="project" value="TreeGrafter"/>
</dbReference>
<dbReference type="Gene3D" id="1.10.1220.70">
    <property type="match status" value="1"/>
</dbReference>
<dbReference type="OrthoDB" id="10071887at2759"/>
<keyword evidence="5" id="KW-0807">Transducer</keyword>
<evidence type="ECO:0000256" key="5">
    <source>
        <dbReference type="ARBA" id="ARBA00023224"/>
    </source>
</evidence>
<evidence type="ECO:0000313" key="6">
    <source>
        <dbReference type="EMBL" id="PVD26000.1"/>
    </source>
</evidence>